<name>A0A127QJP4_9BURK</name>
<keyword evidence="2" id="KW-1185">Reference proteome</keyword>
<dbReference type="Proteomes" id="UP000071778">
    <property type="component" value="Chromosome"/>
</dbReference>
<dbReference type="EMBL" id="CP013235">
    <property type="protein sequence ID" value="AMP10281.1"/>
    <property type="molecule type" value="Genomic_DNA"/>
</dbReference>
<accession>A0A127QJP4</accession>
<dbReference type="PATRIC" id="fig|279058.17.peg.2776"/>
<dbReference type="AlphaFoldDB" id="A0A127QJP4"/>
<reference evidence="1 2" key="1">
    <citation type="submission" date="2015-11" db="EMBL/GenBank/DDBJ databases">
        <title>Exploring the genomic traits of fungus-feeding bacterial genus Collimonas.</title>
        <authorList>
            <person name="Song C."/>
            <person name="Schmidt R."/>
            <person name="de Jager V."/>
            <person name="Krzyzanowska D."/>
            <person name="Jongedijk E."/>
            <person name="Cankar K."/>
            <person name="Beekwilder J."/>
            <person name="van Veen A."/>
            <person name="de Boer W."/>
            <person name="van Veen J.A."/>
            <person name="Garbeva P."/>
        </authorList>
    </citation>
    <scope>NUCLEOTIDE SEQUENCE [LARGE SCALE GENOMIC DNA]</scope>
    <source>
        <strain evidence="1 2">Ter282</strain>
    </source>
</reference>
<evidence type="ECO:0000313" key="2">
    <source>
        <dbReference type="Proteomes" id="UP000071778"/>
    </source>
</evidence>
<protein>
    <submittedName>
        <fullName evidence="1">Uncharacterized protein</fullName>
    </submittedName>
</protein>
<proteinExistence type="predicted"/>
<evidence type="ECO:0000313" key="1">
    <source>
        <dbReference type="EMBL" id="AMP10281.1"/>
    </source>
</evidence>
<sequence length="68" mass="7765">MRKKFASTSAVRHFHANRESRHGAGVAAFWRNRSSHQIRTDTPSPLPNLDKRLVIFGTLSKSDIAYRD</sequence>
<gene>
    <name evidence="1" type="ORF">CAter282_2544</name>
</gene>
<dbReference type="RefSeq" id="WP_128083058.1">
    <property type="nucleotide sequence ID" value="NZ_CP013233.1"/>
</dbReference>
<organism evidence="1 2">
    <name type="scientific">Collimonas arenae</name>
    <dbReference type="NCBI Taxonomy" id="279058"/>
    <lineage>
        <taxon>Bacteria</taxon>
        <taxon>Pseudomonadati</taxon>
        <taxon>Pseudomonadota</taxon>
        <taxon>Betaproteobacteria</taxon>
        <taxon>Burkholderiales</taxon>
        <taxon>Oxalobacteraceae</taxon>
        <taxon>Collimonas</taxon>
    </lineage>
</organism>